<dbReference type="EMBL" id="GBRH01168051">
    <property type="protein sequence ID" value="JAE29845.1"/>
    <property type="molecule type" value="Transcribed_RNA"/>
</dbReference>
<reference evidence="2" key="1">
    <citation type="submission" date="2014-09" db="EMBL/GenBank/DDBJ databases">
        <authorList>
            <person name="Magalhaes I.L.F."/>
            <person name="Oliveira U."/>
            <person name="Santos F.R."/>
            <person name="Vidigal T.H.D.A."/>
            <person name="Brescovit A.D."/>
            <person name="Santos A.J."/>
        </authorList>
    </citation>
    <scope>NUCLEOTIDE SEQUENCE</scope>
    <source>
        <tissue evidence="2">Shoot tissue taken approximately 20 cm above the soil surface</tissue>
    </source>
</reference>
<sequence>MERLMEHRGPRSRGGSATMPPRTNAPSATLPPMRRSRGSEGRARKAAAVACISGAGG</sequence>
<evidence type="ECO:0000313" key="2">
    <source>
        <dbReference type="EMBL" id="JAE29845.1"/>
    </source>
</evidence>
<accession>A0A0A9GXX4</accession>
<dbReference type="AlphaFoldDB" id="A0A0A9GXX4"/>
<proteinExistence type="predicted"/>
<evidence type="ECO:0000256" key="1">
    <source>
        <dbReference type="SAM" id="MobiDB-lite"/>
    </source>
</evidence>
<reference evidence="2" key="2">
    <citation type="journal article" date="2015" name="Data Brief">
        <title>Shoot transcriptome of the giant reed, Arundo donax.</title>
        <authorList>
            <person name="Barrero R.A."/>
            <person name="Guerrero F.D."/>
            <person name="Moolhuijzen P."/>
            <person name="Goolsby J.A."/>
            <person name="Tidwell J."/>
            <person name="Bellgard S.E."/>
            <person name="Bellgard M.I."/>
        </authorList>
    </citation>
    <scope>NUCLEOTIDE SEQUENCE</scope>
    <source>
        <tissue evidence="2">Shoot tissue taken approximately 20 cm above the soil surface</tissue>
    </source>
</reference>
<protein>
    <submittedName>
        <fullName evidence="2">Uncharacterized protein</fullName>
    </submittedName>
</protein>
<name>A0A0A9GXX4_ARUDO</name>
<feature type="region of interest" description="Disordered" evidence="1">
    <location>
        <begin position="1"/>
        <end position="46"/>
    </location>
</feature>
<organism evidence="2">
    <name type="scientific">Arundo donax</name>
    <name type="common">Giant reed</name>
    <name type="synonym">Donax arundinaceus</name>
    <dbReference type="NCBI Taxonomy" id="35708"/>
    <lineage>
        <taxon>Eukaryota</taxon>
        <taxon>Viridiplantae</taxon>
        <taxon>Streptophyta</taxon>
        <taxon>Embryophyta</taxon>
        <taxon>Tracheophyta</taxon>
        <taxon>Spermatophyta</taxon>
        <taxon>Magnoliopsida</taxon>
        <taxon>Liliopsida</taxon>
        <taxon>Poales</taxon>
        <taxon>Poaceae</taxon>
        <taxon>PACMAD clade</taxon>
        <taxon>Arundinoideae</taxon>
        <taxon>Arundineae</taxon>
        <taxon>Arundo</taxon>
    </lineage>
</organism>